<dbReference type="InParanoid" id="A0A4S2MQU0"/>
<feature type="compositionally biased region" description="Polar residues" evidence="1">
    <location>
        <begin position="140"/>
        <end position="150"/>
    </location>
</feature>
<feature type="compositionally biased region" description="Basic and acidic residues" evidence="1">
    <location>
        <begin position="189"/>
        <end position="201"/>
    </location>
</feature>
<dbReference type="AlphaFoldDB" id="A0A4S2MQU0"/>
<organism evidence="3 4">
    <name type="scientific">Ascodesmis nigricans</name>
    <dbReference type="NCBI Taxonomy" id="341454"/>
    <lineage>
        <taxon>Eukaryota</taxon>
        <taxon>Fungi</taxon>
        <taxon>Dikarya</taxon>
        <taxon>Ascomycota</taxon>
        <taxon>Pezizomycotina</taxon>
        <taxon>Pezizomycetes</taxon>
        <taxon>Pezizales</taxon>
        <taxon>Ascodesmidaceae</taxon>
        <taxon>Ascodesmis</taxon>
    </lineage>
</organism>
<feature type="compositionally biased region" description="Polar residues" evidence="1">
    <location>
        <begin position="38"/>
        <end position="47"/>
    </location>
</feature>
<evidence type="ECO:0000256" key="1">
    <source>
        <dbReference type="SAM" id="MobiDB-lite"/>
    </source>
</evidence>
<evidence type="ECO:0000313" key="3">
    <source>
        <dbReference type="EMBL" id="TGZ76948.1"/>
    </source>
</evidence>
<feature type="compositionally biased region" description="Polar residues" evidence="1">
    <location>
        <begin position="524"/>
        <end position="539"/>
    </location>
</feature>
<keyword evidence="4" id="KW-1185">Reference proteome</keyword>
<proteinExistence type="predicted"/>
<feature type="region of interest" description="Disordered" evidence="1">
    <location>
        <begin position="24"/>
        <end position="63"/>
    </location>
</feature>
<accession>A0A4S2MQU0</accession>
<feature type="region of interest" description="Disordered" evidence="1">
    <location>
        <begin position="490"/>
        <end position="559"/>
    </location>
</feature>
<name>A0A4S2MQU0_9PEZI</name>
<feature type="compositionally biased region" description="Low complexity" evidence="1">
    <location>
        <begin position="499"/>
        <end position="523"/>
    </location>
</feature>
<evidence type="ECO:0000313" key="4">
    <source>
        <dbReference type="Proteomes" id="UP000298138"/>
    </source>
</evidence>
<sequence>MQLCKRYLLVLVILFTDLGFGQPTEQPLIKTDKPPSSRRGSTASLSGQPPARSPSPGASTLADPNMWRLVDRQSCHKFLGIEGFDEHIRLAADESIEMMQTAAELFRKVLNTPAEEWNAPQEYMKLIESHVSSIQVHSPVSVSTQVTPMQNSPTTSGGSSTNSEARPKLKSEAEVTLAARTGKATPHKASVDGEPERSPITVQERERMREDALLAGIRLLARTLFGGYHQEKHELVTCIMEKPQSARIHCGDKQVTLAPTQKPGQPRYHDTSANIALLVQGETEYKHVSTCQKEGSKSLGYTAVAYPIDLILTKSSRIASRFNAIYLCDSKTASQHFILGYNYRATPPNNAKGLNLKDFATLMSEMVVPDLKTAGMQEILPKLLHYTVAHEAMGYGWKNCVKNGRVTDKNPDQKFAPPCDNADSYSLFLIGAYMLKYMSDNDNQVNPDIIKLRFIDTQGIIHEYDSFKKGKGVDAHFAKSLFEKISPSWSETYVSQGRPPRSTVPTTPTRETQPTTPTSPTTQMNENQASRTAPQSSFTVGKKKKNVPGMPQPSGPSSL</sequence>
<dbReference type="Proteomes" id="UP000298138">
    <property type="component" value="Unassembled WGS sequence"/>
</dbReference>
<feature type="chain" id="PRO_5020800955" evidence="2">
    <location>
        <begin position="22"/>
        <end position="559"/>
    </location>
</feature>
<evidence type="ECO:0000256" key="2">
    <source>
        <dbReference type="SAM" id="SignalP"/>
    </source>
</evidence>
<feature type="signal peptide" evidence="2">
    <location>
        <begin position="1"/>
        <end position="21"/>
    </location>
</feature>
<dbReference type="EMBL" id="ML220162">
    <property type="protein sequence ID" value="TGZ76948.1"/>
    <property type="molecule type" value="Genomic_DNA"/>
</dbReference>
<feature type="compositionally biased region" description="Pro residues" evidence="1">
    <location>
        <begin position="550"/>
        <end position="559"/>
    </location>
</feature>
<gene>
    <name evidence="3" type="ORF">EX30DRAFT_388872</name>
</gene>
<feature type="compositionally biased region" description="Low complexity" evidence="1">
    <location>
        <begin position="151"/>
        <end position="163"/>
    </location>
</feature>
<feature type="region of interest" description="Disordered" evidence="1">
    <location>
        <begin position="140"/>
        <end position="201"/>
    </location>
</feature>
<protein>
    <submittedName>
        <fullName evidence="3">Uncharacterized protein</fullName>
    </submittedName>
</protein>
<keyword evidence="2" id="KW-0732">Signal</keyword>
<reference evidence="3 4" key="1">
    <citation type="submission" date="2019-04" db="EMBL/GenBank/DDBJ databases">
        <title>Comparative genomics and transcriptomics to analyze fruiting body development in filamentous ascomycetes.</title>
        <authorList>
            <consortium name="DOE Joint Genome Institute"/>
            <person name="Lutkenhaus R."/>
            <person name="Traeger S."/>
            <person name="Breuer J."/>
            <person name="Kuo A."/>
            <person name="Lipzen A."/>
            <person name="Pangilinan J."/>
            <person name="Dilworth D."/>
            <person name="Sandor L."/>
            <person name="Poggeler S."/>
            <person name="Barry K."/>
            <person name="Grigoriev I.V."/>
            <person name="Nowrousian M."/>
        </authorList>
    </citation>
    <scope>NUCLEOTIDE SEQUENCE [LARGE SCALE GENOMIC DNA]</scope>
    <source>
        <strain evidence="3 4">CBS 389.68</strain>
    </source>
</reference>